<feature type="repeat" description="TPR" evidence="1">
    <location>
        <begin position="350"/>
        <end position="383"/>
    </location>
</feature>
<evidence type="ECO:0008006" key="5">
    <source>
        <dbReference type="Google" id="ProtNLM"/>
    </source>
</evidence>
<proteinExistence type="predicted"/>
<dbReference type="InterPro" id="IPR028796">
    <property type="entry name" value="BBS8"/>
</dbReference>
<dbReference type="InterPro" id="IPR011990">
    <property type="entry name" value="TPR-like_helical_dom_sf"/>
</dbReference>
<gene>
    <name evidence="3" type="ORF">ODALV1_LOCUS12434</name>
</gene>
<evidence type="ECO:0000256" key="1">
    <source>
        <dbReference type="PROSITE-ProRule" id="PRU00339"/>
    </source>
</evidence>
<dbReference type="SUPFAM" id="SSF48452">
    <property type="entry name" value="TPR-like"/>
    <property type="match status" value="1"/>
</dbReference>
<feature type="region of interest" description="Disordered" evidence="2">
    <location>
        <begin position="82"/>
        <end position="125"/>
    </location>
</feature>
<comment type="caution">
    <text evidence="3">The sequence shown here is derived from an EMBL/GenBank/DDBJ whole genome shotgun (WGS) entry which is preliminary data.</text>
</comment>
<evidence type="ECO:0000313" key="3">
    <source>
        <dbReference type="EMBL" id="CAL8106684.1"/>
    </source>
</evidence>
<sequence length="504" mass="56685">MMDPFYLAILRYRQRQFDECITLCTDVLRKNPLDQAAWSLKTRALTEQVRVDYLEIFEDGIAEAVFNEDTIATAARPGTSLRTGTARLSASRDGPSPAIRPVTQSGRPLSGVLRPGSSASARPGTSLDQALKARATTARPISASAGRHVRLGTASMVTSGEGPFINVSRLNMQKYATHDGLAKPLFEYLFYLENDTKHALELATLASKNCSPRDWWWQVQLALCWLRLGQPRNAEKHFRMALLIEPMLITYVGLAKVYVKMDQPLAAIEVCEKGLEKFPLDVSLLTEMARIQEGLQNMSISVKLYRDILSQDSSNIEAIACIGMHHFYTDQPEVALRFYRRLLQMGVYTAELFVNLGLCCFYSQQYDMTLNCFQRALQIAGNDCIADVWYNLGQIAMGLSDTTWASQCFRLAISSDNNHAEAYNNLGVLEARKGRNDQSVAFFQTSMTLAPHLFEPLYNQAKIADSIGDLQNSYLIVQRALENYPDHADSKQLFDKLKKYFETM</sequence>
<dbReference type="EMBL" id="CAXLJM020000038">
    <property type="protein sequence ID" value="CAL8106684.1"/>
    <property type="molecule type" value="Genomic_DNA"/>
</dbReference>
<name>A0ABP1QKR7_9HEXA</name>
<evidence type="ECO:0000313" key="4">
    <source>
        <dbReference type="Proteomes" id="UP001642540"/>
    </source>
</evidence>
<protein>
    <recommendedName>
        <fullName evidence="5">Tetratricopeptide repeat protein 8</fullName>
    </recommendedName>
</protein>
<dbReference type="Pfam" id="PF13432">
    <property type="entry name" value="TPR_16"/>
    <property type="match status" value="1"/>
</dbReference>
<dbReference type="PROSITE" id="PS50005">
    <property type="entry name" value="TPR"/>
    <property type="match status" value="2"/>
</dbReference>
<dbReference type="Proteomes" id="UP001642540">
    <property type="component" value="Unassembled WGS sequence"/>
</dbReference>
<organism evidence="3 4">
    <name type="scientific">Orchesella dallaii</name>
    <dbReference type="NCBI Taxonomy" id="48710"/>
    <lineage>
        <taxon>Eukaryota</taxon>
        <taxon>Metazoa</taxon>
        <taxon>Ecdysozoa</taxon>
        <taxon>Arthropoda</taxon>
        <taxon>Hexapoda</taxon>
        <taxon>Collembola</taxon>
        <taxon>Entomobryomorpha</taxon>
        <taxon>Entomobryoidea</taxon>
        <taxon>Orchesellidae</taxon>
        <taxon>Orchesellinae</taxon>
        <taxon>Orchesella</taxon>
    </lineage>
</organism>
<keyword evidence="1" id="KW-0802">TPR repeat</keyword>
<reference evidence="3 4" key="1">
    <citation type="submission" date="2024-08" db="EMBL/GenBank/DDBJ databases">
        <authorList>
            <person name="Cucini C."/>
            <person name="Frati F."/>
        </authorList>
    </citation>
    <scope>NUCLEOTIDE SEQUENCE [LARGE SCALE GENOMIC DNA]</scope>
</reference>
<accession>A0ABP1QKR7</accession>
<evidence type="ECO:0000256" key="2">
    <source>
        <dbReference type="SAM" id="MobiDB-lite"/>
    </source>
</evidence>
<dbReference type="CDD" id="cd21341">
    <property type="entry name" value="TTC8_N"/>
    <property type="match status" value="1"/>
</dbReference>
<dbReference type="PANTHER" id="PTHR44177:SF1">
    <property type="entry name" value="TETRATRICOPEPTIDE REPEAT PROTEIN 8"/>
    <property type="match status" value="1"/>
</dbReference>
<keyword evidence="4" id="KW-1185">Reference proteome</keyword>
<dbReference type="SMART" id="SM00028">
    <property type="entry name" value="TPR"/>
    <property type="match status" value="8"/>
</dbReference>
<dbReference type="PANTHER" id="PTHR44177">
    <property type="entry name" value="TETRATRICOPEPTIDE REPEAT PROTEIN 8"/>
    <property type="match status" value="1"/>
</dbReference>
<dbReference type="InterPro" id="IPR019734">
    <property type="entry name" value="TPR_rpt"/>
</dbReference>
<dbReference type="Gene3D" id="1.25.40.10">
    <property type="entry name" value="Tetratricopeptide repeat domain"/>
    <property type="match status" value="1"/>
</dbReference>
<feature type="repeat" description="TPR" evidence="1">
    <location>
        <begin position="420"/>
        <end position="453"/>
    </location>
</feature>